<organism evidence="9 10">
    <name type="scientific">Denitrobaculum tricleocarpae</name>
    <dbReference type="NCBI Taxonomy" id="2591009"/>
    <lineage>
        <taxon>Bacteria</taxon>
        <taxon>Pseudomonadati</taxon>
        <taxon>Pseudomonadota</taxon>
        <taxon>Alphaproteobacteria</taxon>
        <taxon>Rhodospirillales</taxon>
        <taxon>Rhodospirillaceae</taxon>
        <taxon>Denitrobaculum</taxon>
    </lineage>
</organism>
<comment type="catalytic activity">
    <reaction evidence="5 7">
        <text>dimethylallyl phosphate + FMNH2 = prenylated FMNH2 + phosphate</text>
        <dbReference type="Rhea" id="RHEA:37743"/>
        <dbReference type="ChEBI" id="CHEBI:43474"/>
        <dbReference type="ChEBI" id="CHEBI:57618"/>
        <dbReference type="ChEBI" id="CHEBI:87467"/>
        <dbReference type="ChEBI" id="CHEBI:88052"/>
        <dbReference type="EC" id="2.5.1.129"/>
    </reaction>
</comment>
<keyword evidence="4 7" id="KW-0808">Transferase</keyword>
<dbReference type="NCBIfam" id="NF004685">
    <property type="entry name" value="PRK06029.1"/>
    <property type="match status" value="1"/>
</dbReference>
<dbReference type="PANTHER" id="PTHR43374:SF1">
    <property type="entry name" value="FLAVIN PRENYLTRANSFERASE PAD1, MITOCHONDRIAL"/>
    <property type="match status" value="1"/>
</dbReference>
<protein>
    <recommendedName>
        <fullName evidence="7">Flavin prenyltransferase UbiX</fullName>
        <ecNumber evidence="7">2.5.1.129</ecNumber>
    </recommendedName>
</protein>
<feature type="binding site" evidence="7">
    <location>
        <position position="39"/>
    </location>
    <ligand>
        <name>FMN</name>
        <dbReference type="ChEBI" id="CHEBI:58210"/>
    </ligand>
</feature>
<dbReference type="GO" id="GO:0016831">
    <property type="term" value="F:carboxy-lyase activity"/>
    <property type="evidence" value="ECO:0007669"/>
    <property type="project" value="TreeGrafter"/>
</dbReference>
<evidence type="ECO:0000256" key="2">
    <source>
        <dbReference type="ARBA" id="ARBA00022630"/>
    </source>
</evidence>
<dbReference type="FunFam" id="3.40.50.1950:FF:000001">
    <property type="entry name" value="Flavin prenyltransferase UbiX"/>
    <property type="match status" value="1"/>
</dbReference>
<dbReference type="InterPro" id="IPR036551">
    <property type="entry name" value="Flavin_trans-like"/>
</dbReference>
<dbReference type="InterPro" id="IPR003382">
    <property type="entry name" value="Flavoprotein"/>
</dbReference>
<feature type="binding site" evidence="7">
    <location>
        <position position="155"/>
    </location>
    <ligand>
        <name>dimethylallyl phosphate</name>
        <dbReference type="ChEBI" id="CHEBI:88052"/>
    </ligand>
</feature>
<keyword evidence="1 7" id="KW-0637">Prenyltransferase</keyword>
<evidence type="ECO:0000256" key="3">
    <source>
        <dbReference type="ARBA" id="ARBA00022643"/>
    </source>
</evidence>
<evidence type="ECO:0000313" key="9">
    <source>
        <dbReference type="EMBL" id="TQV81705.1"/>
    </source>
</evidence>
<dbReference type="RefSeq" id="WP_142895336.1">
    <property type="nucleotide sequence ID" value="NZ_ML660053.1"/>
</dbReference>
<dbReference type="OrthoDB" id="9781577at2"/>
<dbReference type="EMBL" id="VHSH01000002">
    <property type="protein sequence ID" value="TQV81705.1"/>
    <property type="molecule type" value="Genomic_DNA"/>
</dbReference>
<comment type="caution">
    <text evidence="9">The sequence shown here is derived from an EMBL/GenBank/DDBJ whole genome shotgun (WGS) entry which is preliminary data.</text>
</comment>
<gene>
    <name evidence="7" type="primary">ubiX</name>
    <name evidence="9" type="ORF">FKG95_05505</name>
</gene>
<keyword evidence="2 7" id="KW-0285">Flavoprotein</keyword>
<evidence type="ECO:0000313" key="10">
    <source>
        <dbReference type="Proteomes" id="UP000315252"/>
    </source>
</evidence>
<reference evidence="9 10" key="1">
    <citation type="submission" date="2019-06" db="EMBL/GenBank/DDBJ databases">
        <title>Whole genome sequence for Rhodospirillaceae sp. R148.</title>
        <authorList>
            <person name="Wang G."/>
        </authorList>
    </citation>
    <scope>NUCLEOTIDE SEQUENCE [LARGE SCALE GENOMIC DNA]</scope>
    <source>
        <strain evidence="9 10">R148</strain>
    </source>
</reference>
<proteinExistence type="inferred from homology"/>
<dbReference type="HAMAP" id="MF_01984">
    <property type="entry name" value="ubiX_pad"/>
    <property type="match status" value="1"/>
</dbReference>
<sequence length="206" mass="22191">MTHPDRLIIGISGASGVIYGIRLLECLKSLPIETHLVMSKSAEITLAYETDLKVAQVQALADVFHPVADIGASISSGSFKTLGMVIAPCSIRSMSEIASGVTSTLLTRAADVALKERRRLVLMLRETPLHTGHLRNLVALSEMGAVVAPPVPAFYTNPQSVDDIVEHSVGRVLDLFNIDSGKIKRWGEDAPDGTAAIRAPKRRKRS</sequence>
<accession>A0A545TWW2</accession>
<evidence type="ECO:0000256" key="5">
    <source>
        <dbReference type="ARBA" id="ARBA00050612"/>
    </source>
</evidence>
<keyword evidence="10" id="KW-1185">Reference proteome</keyword>
<feature type="domain" description="Flavoprotein" evidence="8">
    <location>
        <begin position="6"/>
        <end position="175"/>
    </location>
</feature>
<dbReference type="GO" id="GO:0106141">
    <property type="term" value="F:flavin prenyltransferase activity"/>
    <property type="evidence" value="ECO:0007669"/>
    <property type="project" value="UniProtKB-EC"/>
</dbReference>
<keyword evidence="3 7" id="KW-0288">FMN</keyword>
<feature type="binding site" evidence="7">
    <location>
        <position position="171"/>
    </location>
    <ligand>
        <name>dimethylallyl phosphate</name>
        <dbReference type="ChEBI" id="CHEBI:88052"/>
    </ligand>
</feature>
<dbReference type="NCBIfam" id="TIGR00421">
    <property type="entry name" value="ubiX_pad"/>
    <property type="match status" value="1"/>
</dbReference>
<comment type="function">
    <text evidence="7">Flavin prenyltransferase that catalyzes the synthesis of the prenylated FMN cofactor (prenyl-FMN) for 4-hydroxy-3-polyprenylbenzoic acid decarboxylase UbiD. The prenyltransferase is metal-independent and links a dimethylallyl moiety from dimethylallyl monophosphate (DMAP) to the flavin N5 and C6 atoms of FMN.</text>
</comment>
<name>A0A545TWW2_9PROT</name>
<evidence type="ECO:0000256" key="1">
    <source>
        <dbReference type="ARBA" id="ARBA00022602"/>
    </source>
</evidence>
<dbReference type="EC" id="2.5.1.129" evidence="7"/>
<feature type="binding site" evidence="7">
    <location>
        <position position="125"/>
    </location>
    <ligand>
        <name>FMN</name>
        <dbReference type="ChEBI" id="CHEBI:58210"/>
    </ligand>
</feature>
<comment type="similarity">
    <text evidence="6 7">Belongs to the UbiX/PAD1 family.</text>
</comment>
<dbReference type="Gene3D" id="3.40.50.1950">
    <property type="entry name" value="Flavin prenyltransferase-like"/>
    <property type="match status" value="1"/>
</dbReference>
<dbReference type="PANTHER" id="PTHR43374">
    <property type="entry name" value="FLAVIN PRENYLTRANSFERASE"/>
    <property type="match status" value="1"/>
</dbReference>
<evidence type="ECO:0000256" key="7">
    <source>
        <dbReference type="HAMAP-Rule" id="MF_01984"/>
    </source>
</evidence>
<dbReference type="SUPFAM" id="SSF52507">
    <property type="entry name" value="Homo-oligomeric flavin-containing Cys decarboxylases, HFCD"/>
    <property type="match status" value="1"/>
</dbReference>
<evidence type="ECO:0000259" key="8">
    <source>
        <dbReference type="Pfam" id="PF02441"/>
    </source>
</evidence>
<dbReference type="InterPro" id="IPR004507">
    <property type="entry name" value="UbiX-like"/>
</dbReference>
<dbReference type="Proteomes" id="UP000315252">
    <property type="component" value="Unassembled WGS sequence"/>
</dbReference>
<feature type="binding site" evidence="7">
    <location>
        <begin position="90"/>
        <end position="93"/>
    </location>
    <ligand>
        <name>FMN</name>
        <dbReference type="ChEBI" id="CHEBI:58210"/>
    </ligand>
</feature>
<feature type="binding site" evidence="7">
    <location>
        <begin position="13"/>
        <end position="15"/>
    </location>
    <ligand>
        <name>FMN</name>
        <dbReference type="ChEBI" id="CHEBI:58210"/>
    </ligand>
</feature>
<dbReference type="AlphaFoldDB" id="A0A545TWW2"/>
<dbReference type="Pfam" id="PF02441">
    <property type="entry name" value="Flavoprotein"/>
    <property type="match status" value="1"/>
</dbReference>
<evidence type="ECO:0000256" key="6">
    <source>
        <dbReference type="ARBA" id="ARBA00060793"/>
    </source>
</evidence>
<evidence type="ECO:0000256" key="4">
    <source>
        <dbReference type="ARBA" id="ARBA00022679"/>
    </source>
</evidence>
<comment type="caution">
    <text evidence="7">Lacks conserved residue(s) required for the propagation of feature annotation.</text>
</comment>